<dbReference type="Gene3D" id="1.25.40.10">
    <property type="entry name" value="Tetratricopeptide repeat domain"/>
    <property type="match status" value="1"/>
</dbReference>
<sequence length="602" mass="67468">MEAPTSIETRPWGRYARSDEERWTAVKSDIEELYLTRNLSLSKVMKEMEKREFLATERMYKAKLSEWNMGKNGTRQDWLAFAKLYQEGRAAGLHQVFVQIHNKVRRIEDLRRYLKSHKEEEETFLIEAMDANVVISEHINRCAADGSGSMALLDAELDVGISEANSLPGPSTLTSRPPPIADYEFDAAELVETHLTTATEGTWICPFTSTSSIALTNQQVDPSLFNTFGELSELGSFRKLLEGDQCDLQDNMGNELSMGNEPVHGSSNVRMSESSATPQLCDVSFSYTSACMMACMLGAAGRNAMMKQHLRQATISFRQMCLAKSPFLLTAASMMLTWLLVHAEGKLPENIMRTSLLVARDALGMCDPITVLLEWMTAAAGGNKLQSCAIDSATLLQLWEGFRRTLGEDHGHSIVAMYCLSFQLMFADKDFAQAEQHLEHLWTVSASAFGSAHVQTINILATLSRAQSRQKKFLSALNTINMSLMAAPLGLNHPHRLELLVRKAVVLRKLERLDETEVLYWIVVKGRVATLGLHHKTTMAAHESLVDVLKENGTWEAKKGEAHKLLGDSQVSVLDHESRWRQVIEAYRIDRRHDRASSDEDD</sequence>
<gene>
    <name evidence="2" type="ORF">EDD36DRAFT_121105</name>
</gene>
<proteinExistence type="predicted"/>
<comment type="caution">
    <text evidence="2">The sequence shown here is derived from an EMBL/GenBank/DDBJ whole genome shotgun (WGS) entry which is preliminary data.</text>
</comment>
<accession>A0AAN6E0Q7</accession>
<reference evidence="2" key="1">
    <citation type="journal article" date="2022" name="bioRxiv">
        <title>Deciphering the potential niche of two novel black yeast fungi from a biological soil crust based on their genomes, phenotypes, and melanin regulation.</title>
        <authorList>
            <consortium name="DOE Joint Genome Institute"/>
            <person name="Carr E.C."/>
            <person name="Barton Q."/>
            <person name="Grambo S."/>
            <person name="Sullivan M."/>
            <person name="Renfro C.M."/>
            <person name="Kuo A."/>
            <person name="Pangilinan J."/>
            <person name="Lipzen A."/>
            <person name="Keymanesh K."/>
            <person name="Savage E."/>
            <person name="Barry K."/>
            <person name="Grigoriev I.V."/>
            <person name="Riekhof W.R."/>
            <person name="Harris S.S."/>
        </authorList>
    </citation>
    <scope>NUCLEOTIDE SEQUENCE</scope>
    <source>
        <strain evidence="2">JF 03-4F</strain>
    </source>
</reference>
<feature type="domain" description="Clr5" evidence="1">
    <location>
        <begin position="20"/>
        <end position="71"/>
    </location>
</feature>
<evidence type="ECO:0000259" key="1">
    <source>
        <dbReference type="Pfam" id="PF14420"/>
    </source>
</evidence>
<keyword evidence="3" id="KW-1185">Reference proteome</keyword>
<dbReference type="InterPro" id="IPR011990">
    <property type="entry name" value="TPR-like_helical_dom_sf"/>
</dbReference>
<evidence type="ECO:0000313" key="3">
    <source>
        <dbReference type="Proteomes" id="UP001203852"/>
    </source>
</evidence>
<dbReference type="Pfam" id="PF14420">
    <property type="entry name" value="Clr5"/>
    <property type="match status" value="1"/>
</dbReference>
<name>A0AAN6E0Q7_9EURO</name>
<organism evidence="2 3">
    <name type="scientific">Exophiala viscosa</name>
    <dbReference type="NCBI Taxonomy" id="2486360"/>
    <lineage>
        <taxon>Eukaryota</taxon>
        <taxon>Fungi</taxon>
        <taxon>Dikarya</taxon>
        <taxon>Ascomycota</taxon>
        <taxon>Pezizomycotina</taxon>
        <taxon>Eurotiomycetes</taxon>
        <taxon>Chaetothyriomycetidae</taxon>
        <taxon>Chaetothyriales</taxon>
        <taxon>Herpotrichiellaceae</taxon>
        <taxon>Exophiala</taxon>
    </lineage>
</organism>
<dbReference type="EMBL" id="MU404351">
    <property type="protein sequence ID" value="KAI1616020.1"/>
    <property type="molecule type" value="Genomic_DNA"/>
</dbReference>
<dbReference type="InterPro" id="IPR025676">
    <property type="entry name" value="Clr5_dom"/>
</dbReference>
<evidence type="ECO:0000313" key="2">
    <source>
        <dbReference type="EMBL" id="KAI1616020.1"/>
    </source>
</evidence>
<dbReference type="PANTHER" id="PTHR38788:SF3">
    <property type="entry name" value="CLR5 DOMAIN-CONTAINING PROTEIN"/>
    <property type="match status" value="1"/>
</dbReference>
<dbReference type="Proteomes" id="UP001203852">
    <property type="component" value="Unassembled WGS sequence"/>
</dbReference>
<protein>
    <recommendedName>
        <fullName evidence="1">Clr5 domain-containing protein</fullName>
    </recommendedName>
</protein>
<dbReference type="PANTHER" id="PTHR38788">
    <property type="entry name" value="CLR5 DOMAIN-CONTAINING PROTEIN"/>
    <property type="match status" value="1"/>
</dbReference>
<dbReference type="AlphaFoldDB" id="A0AAN6E0Q7"/>